<dbReference type="SMART" id="SM00854">
    <property type="entry name" value="PGA_cap"/>
    <property type="match status" value="1"/>
</dbReference>
<reference evidence="3 4" key="1">
    <citation type="journal article" date="2015" name="Nature">
        <title>rRNA introns, odd ribosomes, and small enigmatic genomes across a large radiation of phyla.</title>
        <authorList>
            <person name="Brown C.T."/>
            <person name="Hug L.A."/>
            <person name="Thomas B.C."/>
            <person name="Sharon I."/>
            <person name="Castelle C.J."/>
            <person name="Singh A."/>
            <person name="Wilkins M.J."/>
            <person name="Williams K.H."/>
            <person name="Banfield J.F."/>
        </authorList>
    </citation>
    <scope>NUCLEOTIDE SEQUENCE [LARGE SCALE GENOMIC DNA]</scope>
</reference>
<dbReference type="InterPro" id="IPR029052">
    <property type="entry name" value="Metallo-depent_PP-like"/>
</dbReference>
<comment type="caution">
    <text evidence="3">The sequence shown here is derived from an EMBL/GenBank/DDBJ whole genome shotgun (WGS) entry which is preliminary data.</text>
</comment>
<dbReference type="Proteomes" id="UP000034922">
    <property type="component" value="Unassembled WGS sequence"/>
</dbReference>
<dbReference type="PATRIC" id="fig|1618589.3.peg.688"/>
<sequence>MERRQAFLLVLAASFLVLLIYLTAIPKKTSDEEFSLKAFARDVEIILAGDVMLGRTVMTKSLDLKDSAYPFRKVAGRLAEADFVFVNLENPIIENCPRTSTGLKFCTDPKLTSGLKLAGVNVVTLANNHAADYGKEGIEKTVEFLKKEGIEAVGLGNLVVKEKKGIKFGFLGFNFVGKTPKDEDFRLVSDSDKKVEILVVGVHWGEEYEDKANKFQREWAKRLVEAGADVVVGHHPHWVQDSESTNGKPVYYSLGNFVFDQMWSEKTREGLLIKLTFRDGVLVDEEKLPIYMANWAQPEFAEK</sequence>
<dbReference type="CDD" id="cd07381">
    <property type="entry name" value="MPP_CapA"/>
    <property type="match status" value="1"/>
</dbReference>
<proteinExistence type="inferred from homology"/>
<dbReference type="InterPro" id="IPR019079">
    <property type="entry name" value="Capsule_synth_CapA"/>
</dbReference>
<evidence type="ECO:0000256" key="1">
    <source>
        <dbReference type="ARBA" id="ARBA00005662"/>
    </source>
</evidence>
<dbReference type="InterPro" id="IPR052169">
    <property type="entry name" value="CW_Biosynth-Accessory"/>
</dbReference>
<name>A0A0G1R4Z7_9BACT</name>
<organism evidence="3 4">
    <name type="scientific">Candidatus Woesebacteria bacterium GW2011_GWC2_45_9</name>
    <dbReference type="NCBI Taxonomy" id="1618589"/>
    <lineage>
        <taxon>Bacteria</taxon>
        <taxon>Candidatus Woeseibacteriota</taxon>
    </lineage>
</organism>
<accession>A0A0G1R4Z7</accession>
<evidence type="ECO:0000313" key="4">
    <source>
        <dbReference type="Proteomes" id="UP000034922"/>
    </source>
</evidence>
<dbReference type="Pfam" id="PF09587">
    <property type="entry name" value="PGA_cap"/>
    <property type="match status" value="1"/>
</dbReference>
<gene>
    <name evidence="3" type="ORF">UX25_C0050G0008</name>
</gene>
<evidence type="ECO:0000259" key="2">
    <source>
        <dbReference type="SMART" id="SM00854"/>
    </source>
</evidence>
<dbReference type="PANTHER" id="PTHR33393">
    <property type="entry name" value="POLYGLUTAMINE SYNTHESIS ACCESSORY PROTEIN RV0574C-RELATED"/>
    <property type="match status" value="1"/>
</dbReference>
<dbReference type="PANTHER" id="PTHR33393:SF11">
    <property type="entry name" value="POLYGLUTAMINE SYNTHESIS ACCESSORY PROTEIN RV0574C-RELATED"/>
    <property type="match status" value="1"/>
</dbReference>
<dbReference type="STRING" id="1618589.UX25_C0050G0008"/>
<dbReference type="EMBL" id="LCLM01000050">
    <property type="protein sequence ID" value="KKU15945.1"/>
    <property type="molecule type" value="Genomic_DNA"/>
</dbReference>
<protein>
    <submittedName>
        <fullName evidence="3">SH3 type 3 domain protein</fullName>
    </submittedName>
</protein>
<dbReference type="SUPFAM" id="SSF56300">
    <property type="entry name" value="Metallo-dependent phosphatases"/>
    <property type="match status" value="1"/>
</dbReference>
<dbReference type="Gene3D" id="3.60.21.10">
    <property type="match status" value="1"/>
</dbReference>
<comment type="similarity">
    <text evidence="1">Belongs to the CapA family.</text>
</comment>
<dbReference type="AlphaFoldDB" id="A0A0G1R4Z7"/>
<evidence type="ECO:0000313" key="3">
    <source>
        <dbReference type="EMBL" id="KKU15945.1"/>
    </source>
</evidence>
<feature type="domain" description="Capsule synthesis protein CapA" evidence="2">
    <location>
        <begin position="44"/>
        <end position="261"/>
    </location>
</feature>